<dbReference type="Proteomes" id="UP000749559">
    <property type="component" value="Unassembled WGS sequence"/>
</dbReference>
<organism evidence="3 4">
    <name type="scientific">Owenia fusiformis</name>
    <name type="common">Polychaete worm</name>
    <dbReference type="NCBI Taxonomy" id="6347"/>
    <lineage>
        <taxon>Eukaryota</taxon>
        <taxon>Metazoa</taxon>
        <taxon>Spiralia</taxon>
        <taxon>Lophotrochozoa</taxon>
        <taxon>Annelida</taxon>
        <taxon>Polychaeta</taxon>
        <taxon>Sedentaria</taxon>
        <taxon>Canalipalpata</taxon>
        <taxon>Sabellida</taxon>
        <taxon>Oweniida</taxon>
        <taxon>Oweniidae</taxon>
        <taxon>Owenia</taxon>
    </lineage>
</organism>
<proteinExistence type="predicted"/>
<dbReference type="InterPro" id="IPR012338">
    <property type="entry name" value="Beta-lactam/transpept-like"/>
</dbReference>
<dbReference type="InterPro" id="IPR001466">
    <property type="entry name" value="Beta-lactam-related"/>
</dbReference>
<evidence type="ECO:0000259" key="2">
    <source>
        <dbReference type="Pfam" id="PF00144"/>
    </source>
</evidence>
<feature type="chain" id="PRO_5035881683" description="Beta-lactamase-related domain-containing protein" evidence="1">
    <location>
        <begin position="22"/>
        <end position="606"/>
    </location>
</feature>
<dbReference type="EMBL" id="CAIIXF020000001">
    <property type="protein sequence ID" value="CAH1775116.1"/>
    <property type="molecule type" value="Genomic_DNA"/>
</dbReference>
<evidence type="ECO:0000313" key="3">
    <source>
        <dbReference type="EMBL" id="CAH1775116.1"/>
    </source>
</evidence>
<keyword evidence="1" id="KW-0732">Signal</keyword>
<sequence length="606" mass="68140">MALSLNALSSVILMLLTKTRTTTTEGFTEREIQELDSFTNNLLTCRGIPGLALSVVRGRDVLLTKGYGVTDVYSKLTVTENSTFCIGSITKGFTATILAMLIAENKSLTWDTRIRDIMGNSFHLADEERTNQATIRDLLAHKLGIPGYFGALMSGMEVDRKELVSRLRYFTTDEPFRSKYIYNNFMYMLAGYVAEIITGKSWETLLKQRILRPLKMTSSLLVSEIETLEGFALPHMSFNNSLKCISPDILAVVSPADPAGGICSTARDMAQWLLFVVNKGLDQANNELLRFREFKELLKPQLPTNLQLGKKTLKKPIFPVSEGRFAYDMGWGSGTYRGFHNVQHPGRINGYDSLIWVFPDSDIGIFTSTNGPMNDESYNGLRALHYYISDILLKEKVWLNHTTACTFPNPWMSDHEGRRPASHKADTAARRSGNSLLETMQKLQYVSDIPLRQYAGTYGHLAFGNITVTYNTTDDLLYISQNKYFRARLYPLHGRHRFYMKLFGPLKFWTSADGWSDRIPLYFKSSGGNESNIQTLVAVHVDASAKPEFHRGLKWDSLPIPTTIMPGNPCGFVSHACHSVKDPVSALLQVLVLFSIFLIDHIGILV</sequence>
<dbReference type="SUPFAM" id="SSF56601">
    <property type="entry name" value="beta-lactamase/transpeptidase-like"/>
    <property type="match status" value="1"/>
</dbReference>
<dbReference type="InterPro" id="IPR050491">
    <property type="entry name" value="AmpC-like"/>
</dbReference>
<dbReference type="PANTHER" id="PTHR46825">
    <property type="entry name" value="D-ALANYL-D-ALANINE-CARBOXYPEPTIDASE/ENDOPEPTIDASE AMPH"/>
    <property type="match status" value="1"/>
</dbReference>
<dbReference type="Pfam" id="PF00144">
    <property type="entry name" value="Beta-lactamase"/>
    <property type="match status" value="1"/>
</dbReference>
<feature type="domain" description="Beta-lactamase-related" evidence="2">
    <location>
        <begin position="41"/>
        <end position="376"/>
    </location>
</feature>
<keyword evidence="4" id="KW-1185">Reference proteome</keyword>
<accession>A0A8S4N2K8</accession>
<name>A0A8S4N2K8_OWEFU</name>
<evidence type="ECO:0000256" key="1">
    <source>
        <dbReference type="SAM" id="SignalP"/>
    </source>
</evidence>
<evidence type="ECO:0000313" key="4">
    <source>
        <dbReference type="Proteomes" id="UP000749559"/>
    </source>
</evidence>
<protein>
    <recommendedName>
        <fullName evidence="2">Beta-lactamase-related domain-containing protein</fullName>
    </recommendedName>
</protein>
<dbReference type="Gene3D" id="3.40.710.10">
    <property type="entry name" value="DD-peptidase/beta-lactamase superfamily"/>
    <property type="match status" value="1"/>
</dbReference>
<reference evidence="3" key="1">
    <citation type="submission" date="2022-03" db="EMBL/GenBank/DDBJ databases">
        <authorList>
            <person name="Martin C."/>
        </authorList>
    </citation>
    <scope>NUCLEOTIDE SEQUENCE</scope>
</reference>
<dbReference type="PANTHER" id="PTHR46825:SF15">
    <property type="entry name" value="BETA-LACTAMASE-RELATED DOMAIN-CONTAINING PROTEIN"/>
    <property type="match status" value="1"/>
</dbReference>
<comment type="caution">
    <text evidence="3">The sequence shown here is derived from an EMBL/GenBank/DDBJ whole genome shotgun (WGS) entry which is preliminary data.</text>
</comment>
<gene>
    <name evidence="3" type="ORF">OFUS_LOCUS2462</name>
</gene>
<dbReference type="OrthoDB" id="5946976at2759"/>
<feature type="signal peptide" evidence="1">
    <location>
        <begin position="1"/>
        <end position="21"/>
    </location>
</feature>
<dbReference type="AlphaFoldDB" id="A0A8S4N2K8"/>